<reference evidence="17" key="1">
    <citation type="submission" date="2019-08" db="EMBL/GenBank/DDBJ databases">
        <title>The genome of the North American firefly Photinus pyralis.</title>
        <authorList>
            <consortium name="Photinus pyralis genome working group"/>
            <person name="Fallon T.R."/>
            <person name="Sander Lower S.E."/>
            <person name="Weng J.-K."/>
        </authorList>
    </citation>
    <scope>NUCLEOTIDE SEQUENCE</scope>
    <source>
        <strain evidence="17">TRF0915ILg1</strain>
        <tissue evidence="17">Whole body</tissue>
    </source>
</reference>
<dbReference type="InterPro" id="IPR036526">
    <property type="entry name" value="C-N_Hydrolase_sf"/>
</dbReference>
<dbReference type="SUPFAM" id="SSF56317">
    <property type="entry name" value="Carbon-nitrogen hydrolase"/>
    <property type="match status" value="1"/>
</dbReference>
<dbReference type="PANTHER" id="PTHR23088:SF27">
    <property type="entry name" value="DEAMINATED GLUTATHIONE AMIDASE"/>
    <property type="match status" value="1"/>
</dbReference>
<dbReference type="InterPro" id="IPR011146">
    <property type="entry name" value="HIT-like"/>
</dbReference>
<evidence type="ECO:0000256" key="7">
    <source>
        <dbReference type="ARBA" id="ARBA00047780"/>
    </source>
</evidence>
<dbReference type="FunFam" id="3.60.110.10:FF:000005">
    <property type="entry name" value="nitrilase homolog 1 isoform X1"/>
    <property type="match status" value="1"/>
</dbReference>
<keyword evidence="6" id="KW-0511">Multifunctional enzyme</keyword>
<protein>
    <recommendedName>
        <fullName evidence="10">Nitrilase and fragile histidine triad fusion protein NitFhit</fullName>
        <ecNumber evidence="3">3.6.1.29</ecNumber>
    </recommendedName>
</protein>
<dbReference type="PROSITE" id="PS50263">
    <property type="entry name" value="CN_HYDROLASE"/>
    <property type="match status" value="1"/>
</dbReference>
<dbReference type="PANTHER" id="PTHR23088">
    <property type="entry name" value="NITRILASE-RELATED"/>
    <property type="match status" value="1"/>
</dbReference>
<dbReference type="PROSITE" id="PS01227">
    <property type="entry name" value="UPF0012"/>
    <property type="match status" value="1"/>
</dbReference>
<feature type="short sequence motif" description="Histidine triad motif" evidence="14">
    <location>
        <begin position="423"/>
        <end position="427"/>
    </location>
</feature>
<dbReference type="FunFam" id="3.30.428.10:FF:000011">
    <property type="entry name" value="Fragile histidine triad"/>
    <property type="match status" value="1"/>
</dbReference>
<dbReference type="GO" id="GO:0016811">
    <property type="term" value="F:hydrolase activity, acting on carbon-nitrogen (but not peptide) bonds, in linear amides"/>
    <property type="evidence" value="ECO:0007669"/>
    <property type="project" value="InterPro"/>
</dbReference>
<name>A0A8K0CZS9_IGNLU</name>
<evidence type="ECO:0000256" key="4">
    <source>
        <dbReference type="ARBA" id="ARBA00022741"/>
    </source>
</evidence>
<organism evidence="17 18">
    <name type="scientific">Ignelater luminosus</name>
    <name type="common">Cucubano</name>
    <name type="synonym">Pyrophorus luminosus</name>
    <dbReference type="NCBI Taxonomy" id="2038154"/>
    <lineage>
        <taxon>Eukaryota</taxon>
        <taxon>Metazoa</taxon>
        <taxon>Ecdysozoa</taxon>
        <taxon>Arthropoda</taxon>
        <taxon>Hexapoda</taxon>
        <taxon>Insecta</taxon>
        <taxon>Pterygota</taxon>
        <taxon>Neoptera</taxon>
        <taxon>Endopterygota</taxon>
        <taxon>Coleoptera</taxon>
        <taxon>Polyphaga</taxon>
        <taxon>Elateriformia</taxon>
        <taxon>Elateroidea</taxon>
        <taxon>Elateridae</taxon>
        <taxon>Agrypninae</taxon>
        <taxon>Pyrophorini</taxon>
        <taxon>Ignelater</taxon>
    </lineage>
</organism>
<dbReference type="Gene3D" id="3.30.428.10">
    <property type="entry name" value="HIT-like"/>
    <property type="match status" value="1"/>
</dbReference>
<comment type="similarity">
    <text evidence="9">In the N-terminal section; belongs to the UPF0012 family.</text>
</comment>
<evidence type="ECO:0000256" key="2">
    <source>
        <dbReference type="ARBA" id="ARBA00011881"/>
    </source>
</evidence>
<feature type="domain" description="HIT" evidence="16">
    <location>
        <begin position="330"/>
        <end position="438"/>
    </location>
</feature>
<feature type="binding site" evidence="12">
    <location>
        <position position="427"/>
    </location>
    <ligand>
        <name>substrate</name>
    </ligand>
</feature>
<evidence type="ECO:0000256" key="10">
    <source>
        <dbReference type="ARBA" id="ARBA00069577"/>
    </source>
</evidence>
<comment type="function">
    <text evidence="8">Cleaves A-5'-PPP-5'A to yield AMP and ADP.</text>
</comment>
<evidence type="ECO:0000256" key="8">
    <source>
        <dbReference type="ARBA" id="ARBA00057461"/>
    </source>
</evidence>
<dbReference type="EC" id="3.6.1.29" evidence="3"/>
<dbReference type="AlphaFoldDB" id="A0A8K0CZS9"/>
<evidence type="ECO:0000256" key="11">
    <source>
        <dbReference type="PIRSR" id="PIRSR639383-1"/>
    </source>
</evidence>
<comment type="cofactor">
    <cofactor evidence="1">
        <name>Mn(2+)</name>
        <dbReference type="ChEBI" id="CHEBI:29035"/>
    </cofactor>
</comment>
<dbReference type="SUPFAM" id="SSF54197">
    <property type="entry name" value="HIT-like"/>
    <property type="match status" value="1"/>
</dbReference>
<evidence type="ECO:0000256" key="1">
    <source>
        <dbReference type="ARBA" id="ARBA00001936"/>
    </source>
</evidence>
<dbReference type="OrthoDB" id="680339at2759"/>
<feature type="active site" description="Tele-AMP-histidine intermediate" evidence="11">
    <location>
        <position position="425"/>
    </location>
</feature>
<feature type="site" description="Important for induction of apoptosis" evidence="13">
    <location>
        <position position="443"/>
    </location>
</feature>
<dbReference type="GO" id="GO:0000166">
    <property type="term" value="F:nucleotide binding"/>
    <property type="evidence" value="ECO:0007669"/>
    <property type="project" value="UniProtKB-KW"/>
</dbReference>
<proteinExistence type="inferred from homology"/>
<dbReference type="InterPro" id="IPR045254">
    <property type="entry name" value="Nit1/2_C-N_Hydrolase"/>
</dbReference>
<evidence type="ECO:0000256" key="12">
    <source>
        <dbReference type="PIRSR" id="PIRSR639383-2"/>
    </source>
</evidence>
<accession>A0A8K0CZS9</accession>
<dbReference type="Pfam" id="PF00795">
    <property type="entry name" value="CN_hydrolase"/>
    <property type="match status" value="1"/>
</dbReference>
<feature type="binding site" evidence="12">
    <location>
        <position position="412"/>
    </location>
    <ligand>
        <name>substrate</name>
    </ligand>
</feature>
<gene>
    <name evidence="17" type="ORF">ILUMI_09537</name>
</gene>
<dbReference type="InterPro" id="IPR001110">
    <property type="entry name" value="UPF0012_CS"/>
</dbReference>
<evidence type="ECO:0000256" key="3">
    <source>
        <dbReference type="ARBA" id="ARBA00012377"/>
    </source>
</evidence>
<comment type="caution">
    <text evidence="17">The sequence shown here is derived from an EMBL/GenBank/DDBJ whole genome shotgun (WGS) entry which is preliminary data.</text>
</comment>
<keyword evidence="4" id="KW-0547">Nucleotide-binding</keyword>
<dbReference type="PROSITE" id="PS51084">
    <property type="entry name" value="HIT_2"/>
    <property type="match status" value="1"/>
</dbReference>
<sequence>MNSYLLLHNSIKRRNYFKIFQFARCLSKIMSSETCKIAVCQFTATNVKADNFKIVQQLVSEASQKNVQMVFLPEACDYMARNKDEIKNLAETFSGDLMTKYRELAQKYNVWLSIGGFHEVVETKDGQKLYNSHVLLDQQGEIKAVYRKMHLFDVSLPEKNINLKESSYVLPGPEVVPPVDSPIGPLGLGVCYDIRFPEFSIILRKMGASILTFPSAFTNTTGQAHWEILLRARAIENQCYVIAAAQYGCHNTSRTSFGHAMVVDPWGKIIAECPKYIPEIPSDQSIAIADIDMNLITQIRQEMPVFQHRRNDIYKLITINNELPLQNNKNHYMFADKEIPIETVFYSTQYSYAFTNIRCVVPGHVLVSTVRQAKRLEDLTAEEVADFFQTAIKAQKAVERANSSTSSTICVQDGKDAGQTISHVHCHILPRKEGDFQRNDDIYVELAKHDRDNNPQPIRSLEEMSKEADLLRKYF</sequence>
<dbReference type="InterPro" id="IPR003010">
    <property type="entry name" value="C-N_Hydrolase"/>
</dbReference>
<dbReference type="Proteomes" id="UP000801492">
    <property type="component" value="Unassembled WGS sequence"/>
</dbReference>
<feature type="binding site" evidence="12">
    <location>
        <position position="356"/>
    </location>
    <ligand>
        <name>substrate</name>
    </ligand>
</feature>
<dbReference type="CDD" id="cd01275">
    <property type="entry name" value="FHIT"/>
    <property type="match status" value="1"/>
</dbReference>
<dbReference type="Gene3D" id="3.60.110.10">
    <property type="entry name" value="Carbon-nitrogen hydrolase"/>
    <property type="match status" value="1"/>
</dbReference>
<dbReference type="GO" id="GO:0047710">
    <property type="term" value="F:bis(5'-adenosyl)-triphosphatase activity"/>
    <property type="evidence" value="ECO:0007669"/>
    <property type="project" value="UniProtKB-EC"/>
</dbReference>
<keyword evidence="5" id="KW-0378">Hydrolase</keyword>
<evidence type="ECO:0000313" key="17">
    <source>
        <dbReference type="EMBL" id="KAF2896634.1"/>
    </source>
</evidence>
<keyword evidence="18" id="KW-1185">Reference proteome</keyword>
<evidence type="ECO:0000256" key="6">
    <source>
        <dbReference type="ARBA" id="ARBA00023268"/>
    </source>
</evidence>
<comment type="catalytic activity">
    <reaction evidence="7">
        <text>P(1),P(3)-bis(5'-adenosyl) triphosphate + H2O = AMP + ADP + 2 H(+)</text>
        <dbReference type="Rhea" id="RHEA:13893"/>
        <dbReference type="ChEBI" id="CHEBI:15377"/>
        <dbReference type="ChEBI" id="CHEBI:15378"/>
        <dbReference type="ChEBI" id="CHEBI:58529"/>
        <dbReference type="ChEBI" id="CHEBI:456215"/>
        <dbReference type="ChEBI" id="CHEBI:456216"/>
        <dbReference type="EC" id="3.6.1.29"/>
    </reaction>
</comment>
<evidence type="ECO:0000259" key="16">
    <source>
        <dbReference type="PROSITE" id="PS51084"/>
    </source>
</evidence>
<dbReference type="InterPro" id="IPR039383">
    <property type="entry name" value="FHIT"/>
</dbReference>
<evidence type="ECO:0000259" key="15">
    <source>
        <dbReference type="PROSITE" id="PS50263"/>
    </source>
</evidence>
<comment type="subunit">
    <text evidence="2">Homotetramer.</text>
</comment>
<dbReference type="Pfam" id="PF01230">
    <property type="entry name" value="HIT"/>
    <property type="match status" value="1"/>
</dbReference>
<dbReference type="InterPro" id="IPR036265">
    <property type="entry name" value="HIT-like_sf"/>
</dbReference>
<dbReference type="EMBL" id="VTPC01004894">
    <property type="protein sequence ID" value="KAF2896634.1"/>
    <property type="molecule type" value="Genomic_DNA"/>
</dbReference>
<feature type="domain" description="CN hydrolase" evidence="15">
    <location>
        <begin position="35"/>
        <end position="293"/>
    </location>
</feature>
<dbReference type="GO" id="GO:0006139">
    <property type="term" value="P:nucleobase-containing compound metabolic process"/>
    <property type="evidence" value="ECO:0007669"/>
    <property type="project" value="TreeGrafter"/>
</dbReference>
<evidence type="ECO:0000256" key="9">
    <source>
        <dbReference type="ARBA" id="ARBA00061127"/>
    </source>
</evidence>
<evidence type="ECO:0000256" key="14">
    <source>
        <dbReference type="PROSITE-ProRule" id="PRU00464"/>
    </source>
</evidence>
<evidence type="ECO:0000313" key="18">
    <source>
        <dbReference type="Proteomes" id="UP000801492"/>
    </source>
</evidence>
<dbReference type="CDD" id="cd07572">
    <property type="entry name" value="nit"/>
    <property type="match status" value="1"/>
</dbReference>
<evidence type="ECO:0000256" key="13">
    <source>
        <dbReference type="PIRSR" id="PIRSR639383-3"/>
    </source>
</evidence>
<evidence type="ECO:0000256" key="5">
    <source>
        <dbReference type="ARBA" id="ARBA00022801"/>
    </source>
</evidence>